<name>A0ACB6ZIZ6_THEGA</name>
<comment type="caution">
    <text evidence="1">The sequence shown here is derived from an EMBL/GenBank/DDBJ whole genome shotgun (WGS) entry which is preliminary data.</text>
</comment>
<accession>A0ACB6ZIZ6</accession>
<keyword evidence="2" id="KW-1185">Reference proteome</keyword>
<evidence type="ECO:0000313" key="2">
    <source>
        <dbReference type="Proteomes" id="UP000886501"/>
    </source>
</evidence>
<proteinExistence type="predicted"/>
<dbReference type="Proteomes" id="UP000886501">
    <property type="component" value="Unassembled WGS sequence"/>
</dbReference>
<reference evidence="1" key="1">
    <citation type="submission" date="2019-10" db="EMBL/GenBank/DDBJ databases">
        <authorList>
            <consortium name="DOE Joint Genome Institute"/>
            <person name="Kuo A."/>
            <person name="Miyauchi S."/>
            <person name="Kiss E."/>
            <person name="Drula E."/>
            <person name="Kohler A."/>
            <person name="Sanchez-Garcia M."/>
            <person name="Andreopoulos B."/>
            <person name="Barry K.W."/>
            <person name="Bonito G."/>
            <person name="Buee M."/>
            <person name="Carver A."/>
            <person name="Chen C."/>
            <person name="Cichocki N."/>
            <person name="Clum A."/>
            <person name="Culley D."/>
            <person name="Crous P.W."/>
            <person name="Fauchery L."/>
            <person name="Girlanda M."/>
            <person name="Hayes R."/>
            <person name="Keri Z."/>
            <person name="Labutti K."/>
            <person name="Lipzen A."/>
            <person name="Lombard V."/>
            <person name="Magnuson J."/>
            <person name="Maillard F."/>
            <person name="Morin E."/>
            <person name="Murat C."/>
            <person name="Nolan M."/>
            <person name="Ohm R."/>
            <person name="Pangilinan J."/>
            <person name="Pereira M."/>
            <person name="Perotto S."/>
            <person name="Peter M."/>
            <person name="Riley R."/>
            <person name="Sitrit Y."/>
            <person name="Stielow B."/>
            <person name="Szollosi G."/>
            <person name="Zifcakova L."/>
            <person name="Stursova M."/>
            <person name="Spatafora J.W."/>
            <person name="Tedersoo L."/>
            <person name="Vaario L.-M."/>
            <person name="Yamada A."/>
            <person name="Yan M."/>
            <person name="Wang P."/>
            <person name="Xu J."/>
            <person name="Bruns T."/>
            <person name="Baldrian P."/>
            <person name="Vilgalys R."/>
            <person name="Henrissat B."/>
            <person name="Grigoriev I.V."/>
            <person name="Hibbett D."/>
            <person name="Nagy L.G."/>
            <person name="Martin F.M."/>
        </authorList>
    </citation>
    <scope>NUCLEOTIDE SEQUENCE</scope>
    <source>
        <strain evidence="1">P2</strain>
    </source>
</reference>
<reference evidence="1" key="2">
    <citation type="journal article" date="2020" name="Nat. Commun.">
        <title>Large-scale genome sequencing of mycorrhizal fungi provides insights into the early evolution of symbiotic traits.</title>
        <authorList>
            <person name="Miyauchi S."/>
            <person name="Kiss E."/>
            <person name="Kuo A."/>
            <person name="Drula E."/>
            <person name="Kohler A."/>
            <person name="Sanchez-Garcia M."/>
            <person name="Morin E."/>
            <person name="Andreopoulos B."/>
            <person name="Barry K.W."/>
            <person name="Bonito G."/>
            <person name="Buee M."/>
            <person name="Carver A."/>
            <person name="Chen C."/>
            <person name="Cichocki N."/>
            <person name="Clum A."/>
            <person name="Culley D."/>
            <person name="Crous P.W."/>
            <person name="Fauchery L."/>
            <person name="Girlanda M."/>
            <person name="Hayes R.D."/>
            <person name="Keri Z."/>
            <person name="LaButti K."/>
            <person name="Lipzen A."/>
            <person name="Lombard V."/>
            <person name="Magnuson J."/>
            <person name="Maillard F."/>
            <person name="Murat C."/>
            <person name="Nolan M."/>
            <person name="Ohm R.A."/>
            <person name="Pangilinan J."/>
            <person name="Pereira M.F."/>
            <person name="Perotto S."/>
            <person name="Peter M."/>
            <person name="Pfister S."/>
            <person name="Riley R."/>
            <person name="Sitrit Y."/>
            <person name="Stielow J.B."/>
            <person name="Szollosi G."/>
            <person name="Zifcakova L."/>
            <person name="Stursova M."/>
            <person name="Spatafora J.W."/>
            <person name="Tedersoo L."/>
            <person name="Vaario L.M."/>
            <person name="Yamada A."/>
            <person name="Yan M."/>
            <person name="Wang P."/>
            <person name="Xu J."/>
            <person name="Bruns T."/>
            <person name="Baldrian P."/>
            <person name="Vilgalys R."/>
            <person name="Dunand C."/>
            <person name="Henrissat B."/>
            <person name="Grigoriev I.V."/>
            <person name="Hibbett D."/>
            <person name="Nagy L.G."/>
            <person name="Martin F.M."/>
        </authorList>
    </citation>
    <scope>NUCLEOTIDE SEQUENCE</scope>
    <source>
        <strain evidence="1">P2</strain>
    </source>
</reference>
<dbReference type="EMBL" id="MU117996">
    <property type="protein sequence ID" value="KAF9649537.1"/>
    <property type="molecule type" value="Genomic_DNA"/>
</dbReference>
<protein>
    <submittedName>
        <fullName evidence="1">Uncharacterized protein</fullName>
    </submittedName>
</protein>
<sequence length="84" mass="9256">MDEVLRGGFFLTALTSTPLGTHPFSICNKSSTALLAVCFYGLQDFDIKALKERFRGERRFLLASCGQPWRLTKVNLPDIGGGFG</sequence>
<gene>
    <name evidence="1" type="ORF">BDM02DRAFT_3113554</name>
</gene>
<organism evidence="1 2">
    <name type="scientific">Thelephora ganbajun</name>
    <name type="common">Ganba fungus</name>
    <dbReference type="NCBI Taxonomy" id="370292"/>
    <lineage>
        <taxon>Eukaryota</taxon>
        <taxon>Fungi</taxon>
        <taxon>Dikarya</taxon>
        <taxon>Basidiomycota</taxon>
        <taxon>Agaricomycotina</taxon>
        <taxon>Agaricomycetes</taxon>
        <taxon>Thelephorales</taxon>
        <taxon>Thelephoraceae</taxon>
        <taxon>Thelephora</taxon>
    </lineage>
</organism>
<evidence type="ECO:0000313" key="1">
    <source>
        <dbReference type="EMBL" id="KAF9649537.1"/>
    </source>
</evidence>